<evidence type="ECO:0000313" key="7">
    <source>
        <dbReference type="EMBL" id="KXO97703.1"/>
    </source>
</evidence>
<comment type="caution">
    <text evidence="7">The sequence shown here is derived from an EMBL/GenBank/DDBJ whole genome shotgun (WGS) entry which is preliminary data.</text>
</comment>
<feature type="chain" id="PRO_5046805571" description="Fe/B12 periplasmic-binding domain-containing protein" evidence="5">
    <location>
        <begin position="26"/>
        <end position="324"/>
    </location>
</feature>
<dbReference type="EMBL" id="LSRE01000017">
    <property type="protein sequence ID" value="KXO97703.1"/>
    <property type="molecule type" value="Genomic_DNA"/>
</dbReference>
<comment type="subcellular location">
    <subcellularLocation>
        <location evidence="1">Cell envelope</location>
    </subcellularLocation>
</comment>
<dbReference type="PROSITE" id="PS51257">
    <property type="entry name" value="PROKAR_LIPOPROTEIN"/>
    <property type="match status" value="1"/>
</dbReference>
<feature type="signal peptide" evidence="5">
    <location>
        <begin position="1"/>
        <end position="25"/>
    </location>
</feature>
<evidence type="ECO:0000256" key="1">
    <source>
        <dbReference type="ARBA" id="ARBA00004196"/>
    </source>
</evidence>
<keyword evidence="4 5" id="KW-0732">Signal</keyword>
<dbReference type="PANTHER" id="PTHR30532">
    <property type="entry name" value="IRON III DICITRATE-BINDING PERIPLASMIC PROTEIN"/>
    <property type="match status" value="1"/>
</dbReference>
<evidence type="ECO:0000256" key="3">
    <source>
        <dbReference type="ARBA" id="ARBA00022448"/>
    </source>
</evidence>
<evidence type="ECO:0000256" key="4">
    <source>
        <dbReference type="ARBA" id="ARBA00022729"/>
    </source>
</evidence>
<dbReference type="PROSITE" id="PS50983">
    <property type="entry name" value="FE_B12_PBP"/>
    <property type="match status" value="1"/>
</dbReference>
<dbReference type="Proteomes" id="UP000070409">
    <property type="component" value="Unassembled WGS sequence"/>
</dbReference>
<dbReference type="InterPro" id="IPR051313">
    <property type="entry name" value="Bact_iron-sidero_bind"/>
</dbReference>
<protein>
    <recommendedName>
        <fullName evidence="6">Fe/B12 periplasmic-binding domain-containing protein</fullName>
    </recommendedName>
</protein>
<reference evidence="7 8" key="1">
    <citation type="submission" date="2016-02" db="EMBL/GenBank/DDBJ databases">
        <authorList>
            <person name="Teng J.L."/>
            <person name="Tang Y."/>
            <person name="Huang Y."/>
            <person name="Guo F."/>
            <person name="Wei W."/>
            <person name="Chen J.H."/>
            <person name="Wong S.Y."/>
            <person name="Lau S.K."/>
            <person name="Woo P.C."/>
        </authorList>
    </citation>
    <scope>NUCLEOTIDE SEQUENCE [LARGE SCALE GENOMIC DNA]</scope>
    <source>
        <strain evidence="7 8">JCM 13375</strain>
    </source>
</reference>
<dbReference type="SUPFAM" id="SSF53807">
    <property type="entry name" value="Helical backbone' metal receptor"/>
    <property type="match status" value="1"/>
</dbReference>
<dbReference type="Pfam" id="PF01497">
    <property type="entry name" value="Peripla_BP_2"/>
    <property type="match status" value="1"/>
</dbReference>
<accession>A0A137ZHR8</accession>
<gene>
    <name evidence="7" type="ORF">AXK61_21970</name>
</gene>
<evidence type="ECO:0000259" key="6">
    <source>
        <dbReference type="PROSITE" id="PS50983"/>
    </source>
</evidence>
<name>A0A137ZHR8_9ACTN</name>
<dbReference type="RefSeq" id="WP_068745857.1">
    <property type="nucleotide sequence ID" value="NZ_LSRE01000017.1"/>
</dbReference>
<dbReference type="InterPro" id="IPR002491">
    <property type="entry name" value="ABC_transptr_periplasmic_BD"/>
</dbReference>
<sequence>MKRLAGVVAALALLAGCGSSPTGPAAPSASTVSIAQANGTLEYPVGAKRIVAQGYSIDNVLALGIKPVAIVQLTQPLPAAWQRELLKDVPVIKASGASSLPAEEIAKYKPDLFVGDHRIVKGANFTAVSGVTRVLGGIAATGKDSGWDAQLLALGKILGKEAEAKRVIAADHDAVTDFARRYPGLKGKTGFVAQYAAAASSFNVIASPEDPTNTFFAELGLTVPKAIREEPRFVNPATRGMVSLELLPRVGANFMAIYPNGATGEDLLRLPGYSALPQVQRGTAVVADLDLTYSVYQPTSLSRAWFLRTMEPTLAKVAEQPVVE</sequence>
<evidence type="ECO:0000313" key="8">
    <source>
        <dbReference type="Proteomes" id="UP000070409"/>
    </source>
</evidence>
<comment type="similarity">
    <text evidence="2">Belongs to the bacterial solute-binding protein 8 family.</text>
</comment>
<dbReference type="Gene3D" id="3.40.50.1980">
    <property type="entry name" value="Nitrogenase molybdenum iron protein domain"/>
    <property type="match status" value="2"/>
</dbReference>
<keyword evidence="8" id="KW-1185">Reference proteome</keyword>
<feature type="domain" description="Fe/B12 periplasmic-binding" evidence="6">
    <location>
        <begin position="48"/>
        <end position="318"/>
    </location>
</feature>
<evidence type="ECO:0000256" key="2">
    <source>
        <dbReference type="ARBA" id="ARBA00008814"/>
    </source>
</evidence>
<organism evidence="7 8">
    <name type="scientific">Tsukamurella pseudospumae</name>
    <dbReference type="NCBI Taxonomy" id="239498"/>
    <lineage>
        <taxon>Bacteria</taxon>
        <taxon>Bacillati</taxon>
        <taxon>Actinomycetota</taxon>
        <taxon>Actinomycetes</taxon>
        <taxon>Mycobacteriales</taxon>
        <taxon>Tsukamurellaceae</taxon>
        <taxon>Tsukamurella</taxon>
    </lineage>
</organism>
<evidence type="ECO:0000256" key="5">
    <source>
        <dbReference type="SAM" id="SignalP"/>
    </source>
</evidence>
<dbReference type="PANTHER" id="PTHR30532:SF1">
    <property type="entry name" value="IRON(3+)-HYDROXAMATE-BINDING PROTEIN FHUD"/>
    <property type="match status" value="1"/>
</dbReference>
<proteinExistence type="inferred from homology"/>
<keyword evidence="3" id="KW-0813">Transport</keyword>